<dbReference type="GO" id="GO:0010494">
    <property type="term" value="C:cytoplasmic stress granule"/>
    <property type="evidence" value="ECO:0000318"/>
    <property type="project" value="GO_Central"/>
</dbReference>
<feature type="compositionally biased region" description="Low complexity" evidence="1">
    <location>
        <begin position="309"/>
        <end position="330"/>
    </location>
</feature>
<feature type="domain" description="LsmAD" evidence="2">
    <location>
        <begin position="217"/>
        <end position="289"/>
    </location>
</feature>
<organism evidence="3">
    <name type="scientific">Physcomitrium patens</name>
    <name type="common">Spreading-leaved earth moss</name>
    <name type="synonym">Physcomitrella patens</name>
    <dbReference type="NCBI Taxonomy" id="3218"/>
    <lineage>
        <taxon>Eukaryota</taxon>
        <taxon>Viridiplantae</taxon>
        <taxon>Streptophyta</taxon>
        <taxon>Embryophyta</taxon>
        <taxon>Bryophyta</taxon>
        <taxon>Bryophytina</taxon>
        <taxon>Bryopsida</taxon>
        <taxon>Funariidae</taxon>
        <taxon>Funariales</taxon>
        <taxon>Funariaceae</taxon>
        <taxon>Physcomitrium</taxon>
    </lineage>
</organism>
<dbReference type="InterPro" id="IPR009604">
    <property type="entry name" value="LsmAD_domain"/>
</dbReference>
<feature type="region of interest" description="Disordered" evidence="1">
    <location>
        <begin position="394"/>
        <end position="436"/>
    </location>
</feature>
<evidence type="ECO:0000313" key="3">
    <source>
        <dbReference type="EMBL" id="PNR62593.1"/>
    </source>
</evidence>
<proteinExistence type="predicted"/>
<feature type="region of interest" description="Disordered" evidence="1">
    <location>
        <begin position="468"/>
        <end position="594"/>
    </location>
</feature>
<dbReference type="Pfam" id="PF14438">
    <property type="entry name" value="SM-ATX"/>
    <property type="match status" value="1"/>
</dbReference>
<feature type="compositionally biased region" description="Basic and acidic residues" evidence="1">
    <location>
        <begin position="358"/>
        <end position="381"/>
    </location>
</feature>
<feature type="compositionally biased region" description="Low complexity" evidence="1">
    <location>
        <begin position="563"/>
        <end position="594"/>
    </location>
</feature>
<dbReference type="PANTHER" id="PTHR12854:SF7">
    <property type="entry name" value="ATAXIN-2 HOMOLOG"/>
    <property type="match status" value="1"/>
</dbReference>
<dbReference type="Pfam" id="PF06741">
    <property type="entry name" value="LsmAD"/>
    <property type="match status" value="1"/>
</dbReference>
<feature type="compositionally biased region" description="Polar residues" evidence="1">
    <location>
        <begin position="192"/>
        <end position="202"/>
    </location>
</feature>
<dbReference type="EnsemblPlants" id="Pp3c1_22620V3.1">
    <property type="protein sequence ID" value="Pp3c1_22620V3.1"/>
    <property type="gene ID" value="Pp3c1_22620"/>
</dbReference>
<evidence type="ECO:0000313" key="4">
    <source>
        <dbReference type="EnsemblPlants" id="Pp3c1_22620V3.1"/>
    </source>
</evidence>
<name>A0A2K1L9A4_PHYPA</name>
<reference evidence="3 5" key="1">
    <citation type="journal article" date="2008" name="Science">
        <title>The Physcomitrella genome reveals evolutionary insights into the conquest of land by plants.</title>
        <authorList>
            <person name="Rensing S."/>
            <person name="Lang D."/>
            <person name="Zimmer A."/>
            <person name="Terry A."/>
            <person name="Salamov A."/>
            <person name="Shapiro H."/>
            <person name="Nishiyama T."/>
            <person name="Perroud P.-F."/>
            <person name="Lindquist E."/>
            <person name="Kamisugi Y."/>
            <person name="Tanahashi T."/>
            <person name="Sakakibara K."/>
            <person name="Fujita T."/>
            <person name="Oishi K."/>
            <person name="Shin-I T."/>
            <person name="Kuroki Y."/>
            <person name="Toyoda A."/>
            <person name="Suzuki Y."/>
            <person name="Hashimoto A."/>
            <person name="Yamaguchi K."/>
            <person name="Sugano A."/>
            <person name="Kohara Y."/>
            <person name="Fujiyama A."/>
            <person name="Anterola A."/>
            <person name="Aoki S."/>
            <person name="Ashton N."/>
            <person name="Barbazuk W.B."/>
            <person name="Barker E."/>
            <person name="Bennetzen J."/>
            <person name="Bezanilla M."/>
            <person name="Blankenship R."/>
            <person name="Cho S.H."/>
            <person name="Dutcher S."/>
            <person name="Estelle M."/>
            <person name="Fawcett J.A."/>
            <person name="Gundlach H."/>
            <person name="Hanada K."/>
            <person name="Heyl A."/>
            <person name="Hicks K.A."/>
            <person name="Hugh J."/>
            <person name="Lohr M."/>
            <person name="Mayer K."/>
            <person name="Melkozernov A."/>
            <person name="Murata T."/>
            <person name="Nelson D."/>
            <person name="Pils B."/>
            <person name="Prigge M."/>
            <person name="Reiss B."/>
            <person name="Renner T."/>
            <person name="Rombauts S."/>
            <person name="Rushton P."/>
            <person name="Sanderfoot A."/>
            <person name="Schween G."/>
            <person name="Shiu S.-H."/>
            <person name="Stueber K."/>
            <person name="Theodoulou F.L."/>
            <person name="Tu H."/>
            <person name="Van de Peer Y."/>
            <person name="Verrier P.J."/>
            <person name="Waters E."/>
            <person name="Wood A."/>
            <person name="Yang L."/>
            <person name="Cove D."/>
            <person name="Cuming A."/>
            <person name="Hasebe M."/>
            <person name="Lucas S."/>
            <person name="Mishler D.B."/>
            <person name="Reski R."/>
            <person name="Grigoriev I."/>
            <person name="Quatrano R.S."/>
            <person name="Boore J.L."/>
        </authorList>
    </citation>
    <scope>NUCLEOTIDE SEQUENCE [LARGE SCALE GENOMIC DNA]</scope>
    <source>
        <strain evidence="4 5">cv. Gransden 2004</strain>
    </source>
</reference>
<dbReference type="GeneID" id="112286634"/>
<evidence type="ECO:0000313" key="5">
    <source>
        <dbReference type="Proteomes" id="UP000006727"/>
    </source>
</evidence>
<accession>A0A2K1L9A4</accession>
<dbReference type="Gramene" id="Pp3c1_22620V3.1">
    <property type="protein sequence ID" value="Pp3c1_22620V3.1"/>
    <property type="gene ID" value="Pp3c1_22620"/>
</dbReference>
<dbReference type="STRING" id="3218.A0A2K1L9A4"/>
<dbReference type="PANTHER" id="PTHR12854">
    <property type="entry name" value="ATAXIN 2-RELATED"/>
    <property type="match status" value="1"/>
</dbReference>
<gene>
    <name evidence="4" type="primary">LOC112286634</name>
    <name evidence="3" type="ORF">PHYPA_001017</name>
</gene>
<feature type="compositionally biased region" description="Low complexity" evidence="1">
    <location>
        <begin position="37"/>
        <end position="49"/>
    </location>
</feature>
<evidence type="ECO:0000256" key="1">
    <source>
        <dbReference type="SAM" id="MobiDB-lite"/>
    </source>
</evidence>
<dbReference type="GO" id="GO:0034063">
    <property type="term" value="P:stress granule assembly"/>
    <property type="evidence" value="ECO:0000318"/>
    <property type="project" value="GO_Central"/>
</dbReference>
<protein>
    <recommendedName>
        <fullName evidence="2">LsmAD domain-containing protein</fullName>
    </recommendedName>
</protein>
<dbReference type="FunCoup" id="A0A2K1L9A4">
    <property type="interactions" value="3361"/>
</dbReference>
<dbReference type="EMBL" id="ABEU02000001">
    <property type="protein sequence ID" value="PNR62593.1"/>
    <property type="molecule type" value="Genomic_DNA"/>
</dbReference>
<feature type="region of interest" description="Disordered" evidence="1">
    <location>
        <begin position="1"/>
        <end position="54"/>
    </location>
</feature>
<dbReference type="AlphaFoldDB" id="A0A2K1L9A4"/>
<evidence type="ECO:0000259" key="2">
    <source>
        <dbReference type="SMART" id="SM01272"/>
    </source>
</evidence>
<sequence>MNHPQKPLQNGGGRRGRIDKDVVSRSDNLNWRQPARSTSNSYSNSNSSTQGGSKGAHDRLVYMYTCLIGQHVEVQKIDGHVYSGIFHTGVFDKDFGVIVKMARLVKEGALSTEGELVREAARKPPIKKLQIQGKDFVQIIAKDVSLTGDASSSNRSRENRSEIVTDSAVSQGWHRESERELKPWKPDDESSDTTNFSLSNTWSGGNWDQFEANKALFGVETTFDEELYTTKLIRGPQMHEREREAQRIAREIQGQQTRNMHLAEERGIHLAPELDALDEEARYSAVRRGYPDEGDDDEDQRIDDHNDETFGGTVTTVGITTSQNSSSSSTAIPGQVYSEESSTLPAEPQIVSGSSRSENSRELQDQPLEKEDSGSSDIFPEKLRLRKLSLLNCGEKSKHSSKGSGSPYNSPMARGSPLMSPLVGDQSGIKALNLDPSCPQVSADVIREFQEYKQLKYMEQVKAQFETYKELEPRSPGAAAKGPAGDTPKESNVQPASHDLKSHLAPMSAAVQRSTHVSAPPPSSLPLPTSLSSSEKPGLVCTIPSRNAASVSPFSAQTSRPFSSSQTQTTSTPNSPSSSTSSLSAASSSKKSPLNAHAKEFKLNPNAKAFTPSTPSARPTVSQQHPVVVQSPVYSMHSAVPAATSIPGSHVNLQNITQHNQFPPYNHVVPSPVVASNPTSYMQPWVPGFPVGVGGGGILPGQPNMRVPHSQQQAMPSYGHPQQLKFPMQPSSSPMQPGLLHPNGQVYPPHMMYAQPSNQVVFVPYPHK</sequence>
<feature type="compositionally biased region" description="Polar residues" evidence="1">
    <location>
        <begin position="544"/>
        <end position="562"/>
    </location>
</feature>
<feature type="compositionally biased region" description="Basic and acidic residues" evidence="1">
    <location>
        <begin position="173"/>
        <end position="188"/>
    </location>
</feature>
<dbReference type="SMART" id="SM01272">
    <property type="entry name" value="LsmAD"/>
    <property type="match status" value="1"/>
</dbReference>
<reference evidence="4" key="3">
    <citation type="submission" date="2020-12" db="UniProtKB">
        <authorList>
            <consortium name="EnsemblPlants"/>
        </authorList>
    </citation>
    <scope>IDENTIFICATION</scope>
</reference>
<dbReference type="InterPro" id="IPR025852">
    <property type="entry name" value="SM_dom_ATX"/>
</dbReference>
<keyword evidence="5" id="KW-1185">Reference proteome</keyword>
<feature type="region of interest" description="Disordered" evidence="1">
    <location>
        <begin position="288"/>
        <end position="381"/>
    </location>
</feature>
<dbReference type="GO" id="GO:0003729">
    <property type="term" value="F:mRNA binding"/>
    <property type="evidence" value="ECO:0000318"/>
    <property type="project" value="GO_Central"/>
</dbReference>
<feature type="region of interest" description="Disordered" evidence="1">
    <location>
        <begin position="148"/>
        <end position="202"/>
    </location>
</feature>
<dbReference type="PaxDb" id="3218-PP1S59_306V6.1"/>
<dbReference type="Proteomes" id="UP000006727">
    <property type="component" value="Chromosome 1"/>
</dbReference>
<feature type="compositionally biased region" description="Acidic residues" evidence="1">
    <location>
        <begin position="292"/>
        <end position="301"/>
    </location>
</feature>
<dbReference type="InterPro" id="IPR045117">
    <property type="entry name" value="ATXN2-like"/>
</dbReference>
<reference evidence="3 5" key="2">
    <citation type="journal article" date="2018" name="Plant J.">
        <title>The Physcomitrella patens chromosome-scale assembly reveals moss genome structure and evolution.</title>
        <authorList>
            <person name="Lang D."/>
            <person name="Ullrich K.K."/>
            <person name="Murat F."/>
            <person name="Fuchs J."/>
            <person name="Jenkins J."/>
            <person name="Haas F.B."/>
            <person name="Piednoel M."/>
            <person name="Gundlach H."/>
            <person name="Van Bel M."/>
            <person name="Meyberg R."/>
            <person name="Vives C."/>
            <person name="Morata J."/>
            <person name="Symeonidi A."/>
            <person name="Hiss M."/>
            <person name="Muchero W."/>
            <person name="Kamisugi Y."/>
            <person name="Saleh O."/>
            <person name="Blanc G."/>
            <person name="Decker E.L."/>
            <person name="van Gessel N."/>
            <person name="Grimwood J."/>
            <person name="Hayes R.D."/>
            <person name="Graham S.W."/>
            <person name="Gunter L.E."/>
            <person name="McDaniel S.F."/>
            <person name="Hoernstein S.N.W."/>
            <person name="Larsson A."/>
            <person name="Li F.W."/>
            <person name="Perroud P.F."/>
            <person name="Phillips J."/>
            <person name="Ranjan P."/>
            <person name="Rokshar D.S."/>
            <person name="Rothfels C.J."/>
            <person name="Schneider L."/>
            <person name="Shu S."/>
            <person name="Stevenson D.W."/>
            <person name="Thummler F."/>
            <person name="Tillich M."/>
            <person name="Villarreal Aguilar J.C."/>
            <person name="Widiez T."/>
            <person name="Wong G.K."/>
            <person name="Wymore A."/>
            <person name="Zhang Y."/>
            <person name="Zimmer A.D."/>
            <person name="Quatrano R.S."/>
            <person name="Mayer K.F.X."/>
            <person name="Goodstein D."/>
            <person name="Casacuberta J.M."/>
            <person name="Vandepoele K."/>
            <person name="Reski R."/>
            <person name="Cuming A.C."/>
            <person name="Tuskan G.A."/>
            <person name="Maumus F."/>
            <person name="Salse J."/>
            <person name="Schmutz J."/>
            <person name="Rensing S.A."/>
        </authorList>
    </citation>
    <scope>NUCLEOTIDE SEQUENCE [LARGE SCALE GENOMIC DNA]</scope>
    <source>
        <strain evidence="4 5">cv. Gransden 2004</strain>
    </source>
</reference>
<dbReference type="RefSeq" id="XP_024384488.1">
    <property type="nucleotide sequence ID" value="XM_024528720.2"/>
</dbReference>